<dbReference type="AlphaFoldDB" id="A0A0K2V626"/>
<evidence type="ECO:0000313" key="1">
    <source>
        <dbReference type="EMBL" id="CDW45371.1"/>
    </source>
</evidence>
<sequence>MLQEEGFIYVMGLWLQTLSRGGLIQSSKEFINFSKDMEDEFNQFHGDYVDNKPFVMDRLITIIQKLI</sequence>
<accession>A0A0K2V626</accession>
<organism evidence="1">
    <name type="scientific">Lepeophtheirus salmonis</name>
    <name type="common">Salmon louse</name>
    <name type="synonym">Caligus salmonis</name>
    <dbReference type="NCBI Taxonomy" id="72036"/>
    <lineage>
        <taxon>Eukaryota</taxon>
        <taxon>Metazoa</taxon>
        <taxon>Ecdysozoa</taxon>
        <taxon>Arthropoda</taxon>
        <taxon>Crustacea</taxon>
        <taxon>Multicrustacea</taxon>
        <taxon>Hexanauplia</taxon>
        <taxon>Copepoda</taxon>
        <taxon>Siphonostomatoida</taxon>
        <taxon>Caligidae</taxon>
        <taxon>Lepeophtheirus</taxon>
    </lineage>
</organism>
<name>A0A0K2V626_LEPSM</name>
<dbReference type="EMBL" id="HACA01028010">
    <property type="protein sequence ID" value="CDW45371.1"/>
    <property type="molecule type" value="Transcribed_RNA"/>
</dbReference>
<proteinExistence type="predicted"/>
<reference evidence="1" key="1">
    <citation type="submission" date="2014-05" db="EMBL/GenBank/DDBJ databases">
        <authorList>
            <person name="Chronopoulou M."/>
        </authorList>
    </citation>
    <scope>NUCLEOTIDE SEQUENCE</scope>
    <source>
        <tissue evidence="1">Whole organism</tissue>
    </source>
</reference>
<protein>
    <submittedName>
        <fullName evidence="1">Uncharacterized protein</fullName>
    </submittedName>
</protein>